<evidence type="ECO:0000313" key="1">
    <source>
        <dbReference type="EMBL" id="QHT23780.1"/>
    </source>
</evidence>
<dbReference type="EMBL" id="MN739735">
    <property type="protein sequence ID" value="QHT23780.1"/>
    <property type="molecule type" value="Genomic_DNA"/>
</dbReference>
<dbReference type="AlphaFoldDB" id="A0A6C0E5C5"/>
<accession>A0A6C0E5C5</accession>
<protein>
    <submittedName>
        <fullName evidence="1">Uncharacterized protein</fullName>
    </submittedName>
</protein>
<sequence>MSSDIEINDIRGQPAFKSISFSKFKRSDVRKELLNSLIHAKIESACYWSAELVCAGHYSDIWEIVILFYSKYVHIGNPKIAIYLELRVNQFKDIISNGYAGEEIKLRNNPKIRRLFCEIMCVLCDAKRKHSFDTIKINKLDFNLTNMSSRFKAPNVTYIDGIFREDDPKELFVAINELAFCVSNEGKNIINACYWIEWIIEYDTICKQKKQKCFCEKRTYIQVETKLQGDIIWLVWDVFKKESELRNNPFVVKVIKSLLTLFTLKYTIGCNRKRKYLMYFIVSLLCEPISNDEEIIREKQKDIIANIISKIDMVYKQIKKNEESPGTDYMFKDLSSNLDKTIEKLEKMNTFGSTFVPRINN</sequence>
<proteinExistence type="predicted"/>
<reference evidence="1" key="1">
    <citation type="journal article" date="2020" name="Nature">
        <title>Giant virus diversity and host interactions through global metagenomics.</title>
        <authorList>
            <person name="Schulz F."/>
            <person name="Roux S."/>
            <person name="Paez-Espino D."/>
            <person name="Jungbluth S."/>
            <person name="Walsh D.A."/>
            <person name="Denef V.J."/>
            <person name="McMahon K.D."/>
            <person name="Konstantinidis K.T."/>
            <person name="Eloe-Fadrosh E.A."/>
            <person name="Kyrpides N.C."/>
            <person name="Woyke T."/>
        </authorList>
    </citation>
    <scope>NUCLEOTIDE SEQUENCE</scope>
    <source>
        <strain evidence="1">GVMAG-M-3300023179-132</strain>
    </source>
</reference>
<organism evidence="1">
    <name type="scientific">viral metagenome</name>
    <dbReference type="NCBI Taxonomy" id="1070528"/>
    <lineage>
        <taxon>unclassified sequences</taxon>
        <taxon>metagenomes</taxon>
        <taxon>organismal metagenomes</taxon>
    </lineage>
</organism>
<name>A0A6C0E5C5_9ZZZZ</name>